<dbReference type="EMBL" id="PEDF01000080">
    <property type="protein sequence ID" value="RFZ41406.1"/>
    <property type="molecule type" value="Genomic_DNA"/>
</dbReference>
<dbReference type="Gene3D" id="2.60.40.10">
    <property type="entry name" value="Immunoglobulins"/>
    <property type="match status" value="1"/>
</dbReference>
<name>A0A3E2MW85_MYCMR</name>
<dbReference type="PROSITE" id="PS50853">
    <property type="entry name" value="FN3"/>
    <property type="match status" value="1"/>
</dbReference>
<sequence>MVASLGQPDSKPYGLHRGWITPYLDEDGSVLGNTSYRLPLMRKLMFTENEDTDTLDGDDKAAVAIQGKGCSVDGSIEAGGLDLMTMSIFTGAQLVESGLEPNLKRTLRKRGSDQRPYWRVDAQVISNSGGDNVARIYRCRANGKIQIDMQYGTFMTPVIDFKGTPLPFDDSDYAYDIDFNQTKTTLGSTPTPNPLPTVNNLTVGTIAATTVDLSWTDIPIADSFKVQQSPTGAGTWTDVTALNGGEPTDPSTTVEGLTAATGYDFRVAAVVNGVVGEYSSLVTATTL</sequence>
<dbReference type="GO" id="GO:0000272">
    <property type="term" value="P:polysaccharide catabolic process"/>
    <property type="evidence" value="ECO:0007669"/>
    <property type="project" value="UniProtKB-KW"/>
</dbReference>
<keyword evidence="2" id="KW-0119">Carbohydrate metabolism</keyword>
<dbReference type="InterPro" id="IPR003961">
    <property type="entry name" value="FN3_dom"/>
</dbReference>
<evidence type="ECO:0000259" key="3">
    <source>
        <dbReference type="PROSITE" id="PS50853"/>
    </source>
</evidence>
<gene>
    <name evidence="4" type="ORF">DAVIS_02675</name>
</gene>
<dbReference type="SUPFAM" id="SSF49265">
    <property type="entry name" value="Fibronectin type III"/>
    <property type="match status" value="1"/>
</dbReference>
<proteinExistence type="predicted"/>
<dbReference type="InterPro" id="IPR036116">
    <property type="entry name" value="FN3_sf"/>
</dbReference>
<comment type="caution">
    <text evidence="4">The sequence shown here is derived from an EMBL/GenBank/DDBJ whole genome shotgun (WGS) entry which is preliminary data.</text>
</comment>
<evidence type="ECO:0000313" key="4">
    <source>
        <dbReference type="EMBL" id="RFZ41406.1"/>
    </source>
</evidence>
<keyword evidence="1" id="KW-0378">Hydrolase</keyword>
<dbReference type="CDD" id="cd00063">
    <property type="entry name" value="FN3"/>
    <property type="match status" value="1"/>
</dbReference>
<feature type="domain" description="Fibronectin type-III" evidence="3">
    <location>
        <begin position="197"/>
        <end position="287"/>
    </location>
</feature>
<organism evidence="4 5">
    <name type="scientific">Mycobacterium marinum</name>
    <dbReference type="NCBI Taxonomy" id="1781"/>
    <lineage>
        <taxon>Bacteria</taxon>
        <taxon>Bacillati</taxon>
        <taxon>Actinomycetota</taxon>
        <taxon>Actinomycetes</taxon>
        <taxon>Mycobacteriales</taxon>
        <taxon>Mycobacteriaceae</taxon>
        <taxon>Mycobacterium</taxon>
        <taxon>Mycobacterium ulcerans group</taxon>
    </lineage>
</organism>
<dbReference type="Pfam" id="PF00041">
    <property type="entry name" value="fn3"/>
    <property type="match status" value="1"/>
</dbReference>
<evidence type="ECO:0000256" key="1">
    <source>
        <dbReference type="ARBA" id="ARBA00023295"/>
    </source>
</evidence>
<reference evidence="4 5" key="1">
    <citation type="journal article" date="2018" name="Sci. Rep.">
        <title>Extensive genomic diversity among Mycobacterium marinum strains revealed by whole genome sequencing.</title>
        <authorList>
            <person name="Das S."/>
            <person name="Pettersson B.M."/>
            <person name="Behra P.R."/>
            <person name="Mallick A."/>
            <person name="Cheramie M."/>
            <person name="Ramesh M."/>
            <person name="Shirreff L."/>
            <person name="DuCote T."/>
            <person name="Dasgupta S."/>
            <person name="Ennis D.G."/>
            <person name="Kirsebom L.A."/>
        </authorList>
    </citation>
    <scope>NUCLEOTIDE SEQUENCE [LARGE SCALE GENOMIC DNA]</scope>
    <source>
        <strain evidence="4 5">Davis1</strain>
    </source>
</reference>
<dbReference type="AlphaFoldDB" id="A0A3E2MW85"/>
<dbReference type="RefSeq" id="WP_117432328.1">
    <property type="nucleotide sequence ID" value="NZ_PEDF01000080.1"/>
</dbReference>
<evidence type="ECO:0000313" key="5">
    <source>
        <dbReference type="Proteomes" id="UP000257451"/>
    </source>
</evidence>
<keyword evidence="2" id="KW-0624">Polysaccharide degradation</keyword>
<accession>A0A3E2MW85</accession>
<keyword evidence="1" id="KW-0326">Glycosidase</keyword>
<evidence type="ECO:0000256" key="2">
    <source>
        <dbReference type="ARBA" id="ARBA00023326"/>
    </source>
</evidence>
<dbReference type="GO" id="GO:0016798">
    <property type="term" value="F:hydrolase activity, acting on glycosyl bonds"/>
    <property type="evidence" value="ECO:0007669"/>
    <property type="project" value="UniProtKB-KW"/>
</dbReference>
<protein>
    <submittedName>
        <fullName evidence="4">Fibronectin type III domain protein</fullName>
    </submittedName>
</protein>
<dbReference type="Proteomes" id="UP000257451">
    <property type="component" value="Unassembled WGS sequence"/>
</dbReference>
<dbReference type="SMART" id="SM00060">
    <property type="entry name" value="FN3"/>
    <property type="match status" value="1"/>
</dbReference>
<dbReference type="InterPro" id="IPR013783">
    <property type="entry name" value="Ig-like_fold"/>
</dbReference>